<protein>
    <submittedName>
        <fullName evidence="5">AraC family transcriptional regulator</fullName>
    </submittedName>
</protein>
<evidence type="ECO:0000256" key="2">
    <source>
        <dbReference type="ARBA" id="ARBA00023125"/>
    </source>
</evidence>
<dbReference type="SUPFAM" id="SSF46689">
    <property type="entry name" value="Homeodomain-like"/>
    <property type="match status" value="2"/>
</dbReference>
<accession>A0A2P4R4H3</accession>
<sequence length="261" mass="30071">MHNQNSSKTVAPHWHQSIELGFLVSDNQLTFRDNNVTYHFKKGDIWIVNSRNVHASCLDTTESLFEFCLIIDYGFLKKAYPEFDQIKFNLHGKPESIKQLIAYQAIEKNLRVMIQLLQGQKNPSTKLALTGQTYLLLASLIENFSCQNSDYQNQVNDNLIDRALELINSNYMTDLNGTNLAKQLNTSLTTLNQQFNQAVQMPISKYITVIRLLNAQKELLNSDNNIDLIAINCGFSSTKSFVRNFKKWKGITPFHYRKVFH</sequence>
<evidence type="ECO:0000256" key="1">
    <source>
        <dbReference type="ARBA" id="ARBA00023015"/>
    </source>
</evidence>
<dbReference type="InterPro" id="IPR009057">
    <property type="entry name" value="Homeodomain-like_sf"/>
</dbReference>
<dbReference type="PANTHER" id="PTHR43280:SF2">
    <property type="entry name" value="HTH-TYPE TRANSCRIPTIONAL REGULATOR EXSA"/>
    <property type="match status" value="1"/>
</dbReference>
<proteinExistence type="predicted"/>
<keyword evidence="2" id="KW-0238">DNA-binding</keyword>
<dbReference type="InterPro" id="IPR037923">
    <property type="entry name" value="HTH-like"/>
</dbReference>
<evidence type="ECO:0000259" key="4">
    <source>
        <dbReference type="PROSITE" id="PS01124"/>
    </source>
</evidence>
<dbReference type="SUPFAM" id="SSF51215">
    <property type="entry name" value="Regulatory protein AraC"/>
    <property type="match status" value="1"/>
</dbReference>
<gene>
    <name evidence="5" type="ORF">C2R26_10805</name>
</gene>
<dbReference type="GO" id="GO:0003700">
    <property type="term" value="F:DNA-binding transcription factor activity"/>
    <property type="evidence" value="ECO:0007669"/>
    <property type="project" value="InterPro"/>
</dbReference>
<dbReference type="PANTHER" id="PTHR43280">
    <property type="entry name" value="ARAC-FAMILY TRANSCRIPTIONAL REGULATOR"/>
    <property type="match status" value="1"/>
</dbReference>
<dbReference type="EMBL" id="PPWZ01000090">
    <property type="protein sequence ID" value="POH36075.1"/>
    <property type="molecule type" value="Genomic_DNA"/>
</dbReference>
<reference evidence="5" key="1">
    <citation type="submission" date="2018-01" db="EMBL/GenBank/DDBJ databases">
        <title>Genome sequnecing of Lactobacillus formosensis KACC 18721.</title>
        <authorList>
            <person name="Kim S.-J."/>
            <person name="Heo J."/>
        </authorList>
    </citation>
    <scope>NUCLEOTIDE SEQUENCE</scope>
    <source>
        <strain evidence="5">KACC 18721</strain>
    </source>
</reference>
<keyword evidence="3" id="KW-0804">Transcription</keyword>
<comment type="caution">
    <text evidence="5">The sequence shown here is derived from an EMBL/GenBank/DDBJ whole genome shotgun (WGS) entry which is preliminary data.</text>
</comment>
<dbReference type="PROSITE" id="PS01124">
    <property type="entry name" value="HTH_ARAC_FAMILY_2"/>
    <property type="match status" value="1"/>
</dbReference>
<keyword evidence="1" id="KW-0805">Transcription regulation</keyword>
<feature type="domain" description="HTH araC/xylS-type" evidence="4">
    <location>
        <begin position="161"/>
        <end position="259"/>
    </location>
</feature>
<dbReference type="InterPro" id="IPR020449">
    <property type="entry name" value="Tscrpt_reg_AraC-type_HTH"/>
</dbReference>
<dbReference type="InterPro" id="IPR018060">
    <property type="entry name" value="HTH_AraC"/>
</dbReference>
<dbReference type="Gene3D" id="1.10.10.60">
    <property type="entry name" value="Homeodomain-like"/>
    <property type="match status" value="1"/>
</dbReference>
<dbReference type="AlphaFoldDB" id="A0A2P4R4H3"/>
<dbReference type="PRINTS" id="PR00032">
    <property type="entry name" value="HTHARAC"/>
</dbReference>
<dbReference type="Pfam" id="PF12833">
    <property type="entry name" value="HTH_18"/>
    <property type="match status" value="1"/>
</dbReference>
<organism evidence="5">
    <name type="scientific">Companilactobacillus formosensis</name>
    <dbReference type="NCBI Taxonomy" id="1617889"/>
    <lineage>
        <taxon>Bacteria</taxon>
        <taxon>Bacillati</taxon>
        <taxon>Bacillota</taxon>
        <taxon>Bacilli</taxon>
        <taxon>Lactobacillales</taxon>
        <taxon>Lactobacillaceae</taxon>
        <taxon>Companilactobacillus</taxon>
    </lineage>
</organism>
<dbReference type="GO" id="GO:0043565">
    <property type="term" value="F:sequence-specific DNA binding"/>
    <property type="evidence" value="ECO:0007669"/>
    <property type="project" value="InterPro"/>
</dbReference>
<evidence type="ECO:0000256" key="3">
    <source>
        <dbReference type="ARBA" id="ARBA00023163"/>
    </source>
</evidence>
<name>A0A2P4R4H3_9LACO</name>
<evidence type="ECO:0000313" key="5">
    <source>
        <dbReference type="EMBL" id="POH36075.1"/>
    </source>
</evidence>
<dbReference type="SMART" id="SM00342">
    <property type="entry name" value="HTH_ARAC"/>
    <property type="match status" value="1"/>
</dbReference>